<evidence type="ECO:0000259" key="11">
    <source>
        <dbReference type="PROSITE" id="PS51192"/>
    </source>
</evidence>
<feature type="region of interest" description="Disordered" evidence="10">
    <location>
        <begin position="23"/>
        <end position="90"/>
    </location>
</feature>
<dbReference type="SMART" id="SM00487">
    <property type="entry name" value="DEXDc"/>
    <property type="match status" value="1"/>
</dbReference>
<dbReference type="GO" id="GO:0005524">
    <property type="term" value="F:ATP binding"/>
    <property type="evidence" value="ECO:0007669"/>
    <property type="project" value="UniProtKB-KW"/>
</dbReference>
<keyword evidence="5" id="KW-0067">ATP-binding</keyword>
<dbReference type="Proteomes" id="UP000268535">
    <property type="component" value="Unassembled WGS sequence"/>
</dbReference>
<protein>
    <recommendedName>
        <fullName evidence="1">RNA helicase</fullName>
        <ecNumber evidence="1">3.6.4.13</ecNumber>
    </recommendedName>
</protein>
<dbReference type="SUPFAM" id="SSF52540">
    <property type="entry name" value="P-loop containing nucleoside triphosphate hydrolases"/>
    <property type="match status" value="2"/>
</dbReference>
<feature type="compositionally biased region" description="Basic and acidic residues" evidence="10">
    <location>
        <begin position="458"/>
        <end position="467"/>
    </location>
</feature>
<feature type="domain" description="Helicase ATP-binding" evidence="11">
    <location>
        <begin position="123"/>
        <end position="339"/>
    </location>
</feature>
<reference evidence="14" key="1">
    <citation type="journal article" date="2018" name="Nat. Microbiol.">
        <title>Leveraging single-cell genomics to expand the fungal tree of life.</title>
        <authorList>
            <person name="Ahrendt S.R."/>
            <person name="Quandt C.A."/>
            <person name="Ciobanu D."/>
            <person name="Clum A."/>
            <person name="Salamov A."/>
            <person name="Andreopoulos B."/>
            <person name="Cheng J.F."/>
            <person name="Woyke T."/>
            <person name="Pelin A."/>
            <person name="Henrissat B."/>
            <person name="Reynolds N.K."/>
            <person name="Benny G.L."/>
            <person name="Smith M.E."/>
            <person name="James T.Y."/>
            <person name="Grigoriev I.V."/>
        </authorList>
    </citation>
    <scope>NUCLEOTIDE SEQUENCE [LARGE SCALE GENOMIC DNA]</scope>
    <source>
        <strain evidence="14">ATCC 52028</strain>
    </source>
</reference>
<dbReference type="GO" id="GO:0016787">
    <property type="term" value="F:hydrolase activity"/>
    <property type="evidence" value="ECO:0007669"/>
    <property type="project" value="UniProtKB-KW"/>
</dbReference>
<dbReference type="PROSITE" id="PS51195">
    <property type="entry name" value="Q_MOTIF"/>
    <property type="match status" value="1"/>
</dbReference>
<feature type="compositionally biased region" description="Acidic residues" evidence="10">
    <location>
        <begin position="468"/>
        <end position="478"/>
    </location>
</feature>
<dbReference type="EC" id="3.6.4.13" evidence="1"/>
<evidence type="ECO:0000256" key="10">
    <source>
        <dbReference type="SAM" id="MobiDB-lite"/>
    </source>
</evidence>
<evidence type="ECO:0000256" key="7">
    <source>
        <dbReference type="ARBA" id="ARBA00038041"/>
    </source>
</evidence>
<dbReference type="Pfam" id="PF00270">
    <property type="entry name" value="DEAD"/>
    <property type="match status" value="2"/>
</dbReference>
<evidence type="ECO:0000259" key="12">
    <source>
        <dbReference type="PROSITE" id="PS51195"/>
    </source>
</evidence>
<dbReference type="InterPro" id="IPR050079">
    <property type="entry name" value="DEAD_box_RNA_helicase"/>
</dbReference>
<comment type="similarity">
    <text evidence="7">Belongs to the DEAD box helicase family. DDX56/DBP9 subfamily.</text>
</comment>
<dbReference type="GO" id="GO:0005829">
    <property type="term" value="C:cytosol"/>
    <property type="evidence" value="ECO:0007669"/>
    <property type="project" value="TreeGrafter"/>
</dbReference>
<feature type="short sequence motif" description="Q motif" evidence="9">
    <location>
        <begin position="92"/>
        <end position="120"/>
    </location>
</feature>
<feature type="compositionally biased region" description="Low complexity" evidence="10">
    <location>
        <begin position="519"/>
        <end position="534"/>
    </location>
</feature>
<evidence type="ECO:0000313" key="14">
    <source>
        <dbReference type="Proteomes" id="UP000268535"/>
    </source>
</evidence>
<sequence length="583" mass="61463">MPAPVATTTADAEMPVAAAAAQATTKAATPAAVKAADVPATTPEAPSSGDEASDVEHADDNTDDAGDADDDATADETEEPSAEARTDAPEEATFASLCLDARLVRAATQLGWVAPTLVQSEAIPLALGGKDLLVRARTGSGKTAAYLLPLLQKLLVADGDAKVHGQTAALMRRHAVVLVPYKDLAAQAATMARQLTRYCSDRLIVLNLNAGHEIDVETAEHAHLWIGTPKAVHDALMLRHAARAAARAATARLATDGAASGAVTDTGVDGDAIGDDDRLAVDTFVIDEADLILQLGHKANLTGVVRFLPSHVHTILLSATLDPTVQELKHLLLHAPAVLTLDDRHDDVDMLTQYVVARENTTDKFLLLYFLLRMQVDPFASGKTLIFVNSTASCYRVKLFLEQFGIRTCCLNPELPLASRTDVLKQFNRGLYRIIIATDASNAARIAALKASKKRKAAEDAEARIPETEPEAGADADAEAAAADAPKSDAAIEAEEADEERRLAEEEAAYAAALAAKSVKTSTKSSSAAAAAAATPTEDPEYSAARGIDFANVQTVINFEVPETSRAYAHRVGRTARGVNRPG</sequence>
<evidence type="ECO:0000256" key="8">
    <source>
        <dbReference type="ARBA" id="ARBA00047984"/>
    </source>
</evidence>
<evidence type="ECO:0000256" key="6">
    <source>
        <dbReference type="ARBA" id="ARBA00022884"/>
    </source>
</evidence>
<dbReference type="InterPro" id="IPR001650">
    <property type="entry name" value="Helicase_C-like"/>
</dbReference>
<feature type="region of interest" description="Disordered" evidence="10">
    <location>
        <begin position="458"/>
        <end position="504"/>
    </location>
</feature>
<evidence type="ECO:0000256" key="4">
    <source>
        <dbReference type="ARBA" id="ARBA00022806"/>
    </source>
</evidence>
<dbReference type="EMBL" id="ML009235">
    <property type="protein sequence ID" value="RKO97541.1"/>
    <property type="molecule type" value="Genomic_DNA"/>
</dbReference>
<proteinExistence type="inferred from homology"/>
<dbReference type="InterPro" id="IPR027417">
    <property type="entry name" value="P-loop_NTPase"/>
</dbReference>
<evidence type="ECO:0000256" key="5">
    <source>
        <dbReference type="ARBA" id="ARBA00022840"/>
    </source>
</evidence>
<keyword evidence="6" id="KW-0694">RNA-binding</keyword>
<evidence type="ECO:0000256" key="3">
    <source>
        <dbReference type="ARBA" id="ARBA00022801"/>
    </source>
</evidence>
<feature type="compositionally biased region" description="Acidic residues" evidence="10">
    <location>
        <begin position="61"/>
        <end position="81"/>
    </location>
</feature>
<dbReference type="GO" id="GO:0003724">
    <property type="term" value="F:RNA helicase activity"/>
    <property type="evidence" value="ECO:0007669"/>
    <property type="project" value="UniProtKB-EC"/>
</dbReference>
<feature type="region of interest" description="Disordered" evidence="10">
    <location>
        <begin position="519"/>
        <end position="542"/>
    </location>
</feature>
<feature type="compositionally biased region" description="Low complexity" evidence="10">
    <location>
        <begin position="479"/>
        <end position="491"/>
    </location>
</feature>
<dbReference type="Pfam" id="PF00271">
    <property type="entry name" value="Helicase_C"/>
    <property type="match status" value="2"/>
</dbReference>
<dbReference type="GO" id="GO:0003723">
    <property type="term" value="F:RNA binding"/>
    <property type="evidence" value="ECO:0007669"/>
    <property type="project" value="UniProtKB-KW"/>
</dbReference>
<keyword evidence="4" id="KW-0347">Helicase</keyword>
<feature type="non-terminal residue" evidence="13">
    <location>
        <position position="583"/>
    </location>
</feature>
<keyword evidence="2" id="KW-0547">Nucleotide-binding</keyword>
<organism evidence="13 14">
    <name type="scientific">Caulochytrium protostelioides</name>
    <dbReference type="NCBI Taxonomy" id="1555241"/>
    <lineage>
        <taxon>Eukaryota</taxon>
        <taxon>Fungi</taxon>
        <taxon>Fungi incertae sedis</taxon>
        <taxon>Chytridiomycota</taxon>
        <taxon>Chytridiomycota incertae sedis</taxon>
        <taxon>Chytridiomycetes</taxon>
        <taxon>Caulochytriales</taxon>
        <taxon>Caulochytriaceae</taxon>
        <taxon>Caulochytrium</taxon>
    </lineage>
</organism>
<evidence type="ECO:0000256" key="2">
    <source>
        <dbReference type="ARBA" id="ARBA00022741"/>
    </source>
</evidence>
<gene>
    <name evidence="13" type="ORF">CAUPRSCDRAFT_10796</name>
</gene>
<feature type="domain" description="DEAD-box RNA helicase Q" evidence="12">
    <location>
        <begin position="92"/>
        <end position="120"/>
    </location>
</feature>
<dbReference type="AlphaFoldDB" id="A0A4P9WVW8"/>
<dbReference type="Gene3D" id="3.40.50.300">
    <property type="entry name" value="P-loop containing nucleotide triphosphate hydrolases"/>
    <property type="match status" value="2"/>
</dbReference>
<dbReference type="CDD" id="cd18787">
    <property type="entry name" value="SF2_C_DEAD"/>
    <property type="match status" value="1"/>
</dbReference>
<evidence type="ECO:0000313" key="13">
    <source>
        <dbReference type="EMBL" id="RKO97541.1"/>
    </source>
</evidence>
<evidence type="ECO:0000256" key="1">
    <source>
        <dbReference type="ARBA" id="ARBA00012552"/>
    </source>
</evidence>
<dbReference type="PANTHER" id="PTHR47959:SF21">
    <property type="entry name" value="DEAD-BOX HELICASE 56"/>
    <property type="match status" value="1"/>
</dbReference>
<dbReference type="SMART" id="SM00490">
    <property type="entry name" value="HELICc"/>
    <property type="match status" value="1"/>
</dbReference>
<dbReference type="InterPro" id="IPR014001">
    <property type="entry name" value="Helicase_ATP-bd"/>
</dbReference>
<name>A0A4P9WVW8_9FUNG</name>
<keyword evidence="3 13" id="KW-0378">Hydrolase</keyword>
<dbReference type="InterPro" id="IPR011545">
    <property type="entry name" value="DEAD/DEAH_box_helicase_dom"/>
</dbReference>
<comment type="catalytic activity">
    <reaction evidence="8">
        <text>ATP + H2O = ADP + phosphate + H(+)</text>
        <dbReference type="Rhea" id="RHEA:13065"/>
        <dbReference type="ChEBI" id="CHEBI:15377"/>
        <dbReference type="ChEBI" id="CHEBI:15378"/>
        <dbReference type="ChEBI" id="CHEBI:30616"/>
        <dbReference type="ChEBI" id="CHEBI:43474"/>
        <dbReference type="ChEBI" id="CHEBI:456216"/>
        <dbReference type="EC" id="3.6.4.13"/>
    </reaction>
</comment>
<dbReference type="PANTHER" id="PTHR47959">
    <property type="entry name" value="ATP-DEPENDENT RNA HELICASE RHLE-RELATED"/>
    <property type="match status" value="1"/>
</dbReference>
<dbReference type="PROSITE" id="PS51192">
    <property type="entry name" value="HELICASE_ATP_BIND_1"/>
    <property type="match status" value="1"/>
</dbReference>
<evidence type="ECO:0000256" key="9">
    <source>
        <dbReference type="PROSITE-ProRule" id="PRU00552"/>
    </source>
</evidence>
<accession>A0A4P9WVW8</accession>
<dbReference type="InterPro" id="IPR014014">
    <property type="entry name" value="RNA_helicase_DEAD_Q_motif"/>
</dbReference>
<feature type="compositionally biased region" description="Low complexity" evidence="10">
    <location>
        <begin position="23"/>
        <end position="43"/>
    </location>
</feature>